<keyword evidence="3" id="KW-0378">Hydrolase</keyword>
<dbReference type="Proteomes" id="UP000525298">
    <property type="component" value="Unassembled WGS sequence"/>
</dbReference>
<dbReference type="RefSeq" id="WP_269750882.1">
    <property type="nucleotide sequence ID" value="NZ_JACDUS010000007.1"/>
</dbReference>
<protein>
    <submittedName>
        <fullName evidence="5">Uncharacterized protein YutE (UPF0331/DUF86 family)</fullName>
    </submittedName>
</protein>
<evidence type="ECO:0000313" key="5">
    <source>
        <dbReference type="EMBL" id="MBA2882170.1"/>
    </source>
</evidence>
<dbReference type="InterPro" id="IPR037038">
    <property type="entry name" value="HepT-like_sf"/>
</dbReference>
<keyword evidence="6" id="KW-1185">Reference proteome</keyword>
<keyword evidence="1" id="KW-1277">Toxin-antitoxin system</keyword>
<proteinExistence type="inferred from homology"/>
<comment type="caution">
    <text evidence="5">The sequence shown here is derived from an EMBL/GenBank/DDBJ whole genome shotgun (WGS) entry which is preliminary data.</text>
</comment>
<name>A0A7W0HLC8_9BACT</name>
<dbReference type="Pfam" id="PF01934">
    <property type="entry name" value="HepT-like"/>
    <property type="match status" value="1"/>
</dbReference>
<dbReference type="GO" id="GO:0110001">
    <property type="term" value="C:toxin-antitoxin complex"/>
    <property type="evidence" value="ECO:0007669"/>
    <property type="project" value="InterPro"/>
</dbReference>
<evidence type="ECO:0000256" key="3">
    <source>
        <dbReference type="ARBA" id="ARBA00022801"/>
    </source>
</evidence>
<organism evidence="5 6">
    <name type="scientific">Desulfosalsimonas propionicica</name>
    <dbReference type="NCBI Taxonomy" id="332175"/>
    <lineage>
        <taxon>Bacteria</taxon>
        <taxon>Pseudomonadati</taxon>
        <taxon>Thermodesulfobacteriota</taxon>
        <taxon>Desulfobacteria</taxon>
        <taxon>Desulfobacterales</taxon>
        <taxon>Desulfosalsimonadaceae</taxon>
        <taxon>Desulfosalsimonas</taxon>
    </lineage>
</organism>
<dbReference type="GO" id="GO:0016787">
    <property type="term" value="F:hydrolase activity"/>
    <property type="evidence" value="ECO:0007669"/>
    <property type="project" value="UniProtKB-KW"/>
</dbReference>
<dbReference type="InterPro" id="IPR008201">
    <property type="entry name" value="HepT-like"/>
</dbReference>
<keyword evidence="2" id="KW-0540">Nuclease</keyword>
<comment type="similarity">
    <text evidence="4">Belongs to the HepT RNase toxin family.</text>
</comment>
<dbReference type="AlphaFoldDB" id="A0A7W0HLC8"/>
<evidence type="ECO:0000256" key="1">
    <source>
        <dbReference type="ARBA" id="ARBA00022649"/>
    </source>
</evidence>
<reference evidence="5 6" key="1">
    <citation type="submission" date="2020-07" db="EMBL/GenBank/DDBJ databases">
        <title>Genomic Encyclopedia of Type Strains, Phase IV (KMG-IV): sequencing the most valuable type-strain genomes for metagenomic binning, comparative biology and taxonomic classification.</title>
        <authorList>
            <person name="Goeker M."/>
        </authorList>
    </citation>
    <scope>NUCLEOTIDE SEQUENCE [LARGE SCALE GENOMIC DNA]</scope>
    <source>
        <strain evidence="5 6">DSM 17721</strain>
    </source>
</reference>
<evidence type="ECO:0000256" key="4">
    <source>
        <dbReference type="ARBA" id="ARBA00024207"/>
    </source>
</evidence>
<evidence type="ECO:0000313" key="6">
    <source>
        <dbReference type="Proteomes" id="UP000525298"/>
    </source>
</evidence>
<dbReference type="Gene3D" id="1.20.120.580">
    <property type="entry name" value="bsu32300-like"/>
    <property type="match status" value="1"/>
</dbReference>
<gene>
    <name evidence="5" type="ORF">HNR65_002511</name>
</gene>
<evidence type="ECO:0000256" key="2">
    <source>
        <dbReference type="ARBA" id="ARBA00022722"/>
    </source>
</evidence>
<dbReference type="EMBL" id="JACDUS010000007">
    <property type="protein sequence ID" value="MBA2882170.1"/>
    <property type="molecule type" value="Genomic_DNA"/>
</dbReference>
<accession>A0A7W0HLC8</accession>
<dbReference type="GO" id="GO:0004540">
    <property type="term" value="F:RNA nuclease activity"/>
    <property type="evidence" value="ECO:0007669"/>
    <property type="project" value="InterPro"/>
</dbReference>
<sequence>MKKWLIVHEYGKLDFERIYGKLQDDIRDLDVFLKAVIQKFNL</sequence>